<dbReference type="RefSeq" id="XP_022478950.1">
    <property type="nucleotide sequence ID" value="XM_022614649.1"/>
</dbReference>
<gene>
    <name evidence="1" type="ORF">CORC01_02999</name>
</gene>
<name>A0A1G4BKI5_9PEZI</name>
<organism evidence="1 2">
    <name type="scientific">Colletotrichum orchidophilum</name>
    <dbReference type="NCBI Taxonomy" id="1209926"/>
    <lineage>
        <taxon>Eukaryota</taxon>
        <taxon>Fungi</taxon>
        <taxon>Dikarya</taxon>
        <taxon>Ascomycota</taxon>
        <taxon>Pezizomycotina</taxon>
        <taxon>Sordariomycetes</taxon>
        <taxon>Hypocreomycetidae</taxon>
        <taxon>Glomerellales</taxon>
        <taxon>Glomerellaceae</taxon>
        <taxon>Colletotrichum</taxon>
    </lineage>
</organism>
<protein>
    <submittedName>
        <fullName evidence="1">Uncharacterized protein</fullName>
    </submittedName>
</protein>
<proteinExistence type="predicted"/>
<keyword evidence="2" id="KW-1185">Reference proteome</keyword>
<reference evidence="1 2" key="1">
    <citation type="submission" date="2016-09" db="EMBL/GenBank/DDBJ databases">
        <authorList>
            <person name="Capua I."/>
            <person name="De Benedictis P."/>
            <person name="Joannis T."/>
            <person name="Lombin L.H."/>
            <person name="Cattoli G."/>
        </authorList>
    </citation>
    <scope>NUCLEOTIDE SEQUENCE [LARGE SCALE GENOMIC DNA]</scope>
    <source>
        <strain evidence="1 2">IMI 309357</strain>
    </source>
</reference>
<evidence type="ECO:0000313" key="2">
    <source>
        <dbReference type="Proteomes" id="UP000176998"/>
    </source>
</evidence>
<evidence type="ECO:0000313" key="1">
    <source>
        <dbReference type="EMBL" id="OHF01808.1"/>
    </source>
</evidence>
<dbReference type="AlphaFoldDB" id="A0A1G4BKI5"/>
<accession>A0A1G4BKI5</accession>
<comment type="caution">
    <text evidence="1">The sequence shown here is derived from an EMBL/GenBank/DDBJ whole genome shotgun (WGS) entry which is preliminary data.</text>
</comment>
<dbReference type="OrthoDB" id="10045821at2759"/>
<dbReference type="Proteomes" id="UP000176998">
    <property type="component" value="Unassembled WGS sequence"/>
</dbReference>
<dbReference type="GeneID" id="34556159"/>
<sequence>MPQQFQISLSLSYVHVRLVWQKSALKTTYAVPQGFTENQVFATSGDRPGSFWRFSHGINLFGFRGSGVINVIRIPIVVQAVRAGIQYLPPCGWRSTNPPHALVVVAGDTAMKVHSWPGRGLSSGVKSAIARGDEIVHALNGSRFVEFHLTAMDQYNDFTMKLQDSEYDNRIIPLLNQSGTPKVLSWLLSKANTVTDDVPDKTATEWPVVALAQIEEQLEQSGNGVFGPVSNVEPQLRTVLRQMDPATF</sequence>
<dbReference type="EMBL" id="MJBS01000017">
    <property type="protein sequence ID" value="OHF01808.1"/>
    <property type="molecule type" value="Genomic_DNA"/>
</dbReference>